<evidence type="ECO:0000313" key="4">
    <source>
        <dbReference type="Proteomes" id="UP000190774"/>
    </source>
</evidence>
<dbReference type="Gene3D" id="3.30.530.20">
    <property type="match status" value="1"/>
</dbReference>
<dbReference type="CDD" id="cd07814">
    <property type="entry name" value="SRPBCC_CalC_Aha1-like"/>
    <property type="match status" value="1"/>
</dbReference>
<evidence type="ECO:0000256" key="1">
    <source>
        <dbReference type="ARBA" id="ARBA00006817"/>
    </source>
</evidence>
<name>A0A1T4Z2N8_9BACT</name>
<dbReference type="Proteomes" id="UP000190774">
    <property type="component" value="Unassembled WGS sequence"/>
</dbReference>
<dbReference type="OrthoDB" id="118413at2"/>
<dbReference type="Pfam" id="PF08327">
    <property type="entry name" value="AHSA1"/>
    <property type="match status" value="1"/>
</dbReference>
<feature type="domain" description="Activator of Hsp90 ATPase homologue 1/2-like C-terminal" evidence="2">
    <location>
        <begin position="18"/>
        <end position="144"/>
    </location>
</feature>
<dbReference type="SUPFAM" id="SSF55961">
    <property type="entry name" value="Bet v1-like"/>
    <property type="match status" value="1"/>
</dbReference>
<dbReference type="RefSeq" id="WP_078815911.1">
    <property type="nucleotide sequence ID" value="NZ_FUYE01000024.1"/>
</dbReference>
<dbReference type="EMBL" id="FUYE01000024">
    <property type="protein sequence ID" value="SKB07795.1"/>
    <property type="molecule type" value="Genomic_DNA"/>
</dbReference>
<dbReference type="AlphaFoldDB" id="A0A1T4Z2N8"/>
<reference evidence="4" key="1">
    <citation type="submission" date="2017-02" db="EMBL/GenBank/DDBJ databases">
        <authorList>
            <person name="Varghese N."/>
            <person name="Submissions S."/>
        </authorList>
    </citation>
    <scope>NUCLEOTIDE SEQUENCE [LARGE SCALE GENOMIC DNA]</scope>
    <source>
        <strain evidence="4">ATCC 700200</strain>
    </source>
</reference>
<dbReference type="STRING" id="48467.SAMN02745166_04799"/>
<organism evidence="3 4">
    <name type="scientific">Prosthecobacter debontii</name>
    <dbReference type="NCBI Taxonomy" id="48467"/>
    <lineage>
        <taxon>Bacteria</taxon>
        <taxon>Pseudomonadati</taxon>
        <taxon>Verrucomicrobiota</taxon>
        <taxon>Verrucomicrobiia</taxon>
        <taxon>Verrucomicrobiales</taxon>
        <taxon>Verrucomicrobiaceae</taxon>
        <taxon>Prosthecobacter</taxon>
    </lineage>
</organism>
<dbReference type="InterPro" id="IPR013538">
    <property type="entry name" value="ASHA1/2-like_C"/>
</dbReference>
<dbReference type="InterPro" id="IPR023393">
    <property type="entry name" value="START-like_dom_sf"/>
</dbReference>
<proteinExistence type="inferred from homology"/>
<evidence type="ECO:0000313" key="3">
    <source>
        <dbReference type="EMBL" id="SKB07795.1"/>
    </source>
</evidence>
<keyword evidence="4" id="KW-1185">Reference proteome</keyword>
<evidence type="ECO:0000259" key="2">
    <source>
        <dbReference type="Pfam" id="PF08327"/>
    </source>
</evidence>
<accession>A0A1T4Z2N8</accession>
<protein>
    <submittedName>
        <fullName evidence="3">Uncharacterized conserved protein YndB, AHSA1/START domain</fullName>
    </submittedName>
</protein>
<sequence length="148" mass="17561">MPASQSPLEVQVTRRYPHPVALVYQAWTDPVHLARWFRPYDDVLLDILAHDLREGGEYIFSFTWPQAKFLLRGKFLTVRQRECLIFTWTPEPPDLDAGKDTLVSVFFRPLNDHETEVEVRHTLFPDEGMRLRHEGCWNSTLDQLWRRL</sequence>
<gene>
    <name evidence="3" type="ORF">SAMN02745166_04799</name>
</gene>
<comment type="similarity">
    <text evidence="1">Belongs to the AHA1 family.</text>
</comment>